<evidence type="ECO:0000256" key="2">
    <source>
        <dbReference type="ARBA" id="ARBA00022692"/>
    </source>
</evidence>
<keyword evidence="3" id="KW-0479">Metal-binding</keyword>
<dbReference type="PROSITE" id="PS50089">
    <property type="entry name" value="ZF_RING_2"/>
    <property type="match status" value="1"/>
</dbReference>
<evidence type="ECO:0000259" key="9">
    <source>
        <dbReference type="PROSITE" id="PS50089"/>
    </source>
</evidence>
<dbReference type="EMBL" id="GIIL01006312">
    <property type="protein sequence ID" value="NOV50038.1"/>
    <property type="molecule type" value="Transcribed_RNA"/>
</dbReference>
<comment type="subcellular location">
    <subcellularLocation>
        <location evidence="1">Membrane</location>
    </subcellularLocation>
</comment>
<sequence>MSYPGLLFGAGLVLAVGLAAYAFLFGNKVNTPYGAAESRYAAAGEYIPSNTWDDDETRRRRARTCSICLESMREGQCTLITKCNHLYHRICLNLWLRTNSSCPLCREQISSGDLNQC</sequence>
<dbReference type="AlphaFoldDB" id="A0A6M2DY72"/>
<dbReference type="Pfam" id="PF13639">
    <property type="entry name" value="zf-RING_2"/>
    <property type="match status" value="1"/>
</dbReference>
<reference evidence="10" key="1">
    <citation type="submission" date="2020-03" db="EMBL/GenBank/DDBJ databases">
        <title>Transcriptomic Profiling of the Digestive Tract of the Rat Flea, Xenopsylla cheopis, Following Blood Feeding and Infection with Yersinia pestis.</title>
        <authorList>
            <person name="Bland D.M."/>
            <person name="Martens C.A."/>
            <person name="Virtaneva K."/>
            <person name="Kanakabandi K."/>
            <person name="Long D."/>
            <person name="Rosenke R."/>
            <person name="Saturday G.A."/>
            <person name="Hoyt F.H."/>
            <person name="Bruno D.P."/>
            <person name="Ribeiro J.M.C."/>
            <person name="Hinnebusch J."/>
        </authorList>
    </citation>
    <scope>NUCLEOTIDE SEQUENCE</scope>
</reference>
<keyword evidence="2" id="KW-0812">Transmembrane</keyword>
<name>A0A6M2DY72_XENCH</name>
<dbReference type="GO" id="GO:0016020">
    <property type="term" value="C:membrane"/>
    <property type="evidence" value="ECO:0007669"/>
    <property type="project" value="UniProtKB-SubCell"/>
</dbReference>
<dbReference type="SUPFAM" id="SSF57850">
    <property type="entry name" value="RING/U-box"/>
    <property type="match status" value="1"/>
</dbReference>
<evidence type="ECO:0000256" key="1">
    <source>
        <dbReference type="ARBA" id="ARBA00004370"/>
    </source>
</evidence>
<dbReference type="Gene3D" id="3.30.40.10">
    <property type="entry name" value="Zinc/RING finger domain, C3HC4 (zinc finger)"/>
    <property type="match status" value="1"/>
</dbReference>
<evidence type="ECO:0000256" key="7">
    <source>
        <dbReference type="ARBA" id="ARBA00023136"/>
    </source>
</evidence>
<dbReference type="SMART" id="SM00184">
    <property type="entry name" value="RING"/>
    <property type="match status" value="1"/>
</dbReference>
<dbReference type="GO" id="GO:0008270">
    <property type="term" value="F:zinc ion binding"/>
    <property type="evidence" value="ECO:0007669"/>
    <property type="project" value="UniProtKB-KW"/>
</dbReference>
<keyword evidence="5" id="KW-0862">Zinc</keyword>
<dbReference type="UniPathway" id="UPA00143"/>
<dbReference type="PANTHER" id="PTHR46539">
    <property type="entry name" value="E3 UBIQUITIN-PROTEIN LIGASE ATL42"/>
    <property type="match status" value="1"/>
</dbReference>
<evidence type="ECO:0000256" key="3">
    <source>
        <dbReference type="ARBA" id="ARBA00022723"/>
    </source>
</evidence>
<accession>A0A6M2DY72</accession>
<dbReference type="InterPro" id="IPR013083">
    <property type="entry name" value="Znf_RING/FYVE/PHD"/>
</dbReference>
<dbReference type="InterPro" id="IPR001841">
    <property type="entry name" value="Znf_RING"/>
</dbReference>
<evidence type="ECO:0000256" key="8">
    <source>
        <dbReference type="PROSITE-ProRule" id="PRU00175"/>
    </source>
</evidence>
<keyword evidence="6" id="KW-1133">Transmembrane helix</keyword>
<evidence type="ECO:0000256" key="6">
    <source>
        <dbReference type="ARBA" id="ARBA00022989"/>
    </source>
</evidence>
<organism evidence="10">
    <name type="scientific">Xenopsylla cheopis</name>
    <name type="common">Oriental rat flea</name>
    <name type="synonym">Pulex cheopis</name>
    <dbReference type="NCBI Taxonomy" id="163159"/>
    <lineage>
        <taxon>Eukaryota</taxon>
        <taxon>Metazoa</taxon>
        <taxon>Ecdysozoa</taxon>
        <taxon>Arthropoda</taxon>
        <taxon>Hexapoda</taxon>
        <taxon>Insecta</taxon>
        <taxon>Pterygota</taxon>
        <taxon>Neoptera</taxon>
        <taxon>Endopterygota</taxon>
        <taxon>Siphonaptera</taxon>
        <taxon>Pulicidae</taxon>
        <taxon>Xenopsyllinae</taxon>
        <taxon>Xenopsylla</taxon>
    </lineage>
</organism>
<evidence type="ECO:0000256" key="4">
    <source>
        <dbReference type="ARBA" id="ARBA00022771"/>
    </source>
</evidence>
<protein>
    <submittedName>
        <fullName evidence="10">Putative ring finger</fullName>
    </submittedName>
</protein>
<dbReference type="PANTHER" id="PTHR46539:SF1">
    <property type="entry name" value="E3 UBIQUITIN-PROTEIN LIGASE ATL42"/>
    <property type="match status" value="1"/>
</dbReference>
<keyword evidence="4 8" id="KW-0863">Zinc-finger</keyword>
<dbReference type="GO" id="GO:0016567">
    <property type="term" value="P:protein ubiquitination"/>
    <property type="evidence" value="ECO:0007669"/>
    <property type="project" value="UniProtKB-UniPathway"/>
</dbReference>
<evidence type="ECO:0000256" key="5">
    <source>
        <dbReference type="ARBA" id="ARBA00022833"/>
    </source>
</evidence>
<evidence type="ECO:0000313" key="10">
    <source>
        <dbReference type="EMBL" id="NOV50038.1"/>
    </source>
</evidence>
<keyword evidence="7" id="KW-0472">Membrane</keyword>
<proteinExistence type="predicted"/>
<feature type="domain" description="RING-type" evidence="9">
    <location>
        <begin position="65"/>
        <end position="106"/>
    </location>
</feature>